<dbReference type="Pfam" id="PF01476">
    <property type="entry name" value="LysM"/>
    <property type="match status" value="2"/>
</dbReference>
<organism evidence="2 3">
    <name type="scientific">Sphingobacterium bovistauri</name>
    <dbReference type="NCBI Taxonomy" id="2781959"/>
    <lineage>
        <taxon>Bacteria</taxon>
        <taxon>Pseudomonadati</taxon>
        <taxon>Bacteroidota</taxon>
        <taxon>Sphingobacteriia</taxon>
        <taxon>Sphingobacteriales</taxon>
        <taxon>Sphingobacteriaceae</taxon>
        <taxon>Sphingobacterium</taxon>
    </lineage>
</organism>
<keyword evidence="3" id="KW-1185">Reference proteome</keyword>
<gene>
    <name evidence="2" type="ORF">IPZ78_14365</name>
</gene>
<dbReference type="PANTHER" id="PTHR33734">
    <property type="entry name" value="LYSM DOMAIN-CONTAINING GPI-ANCHORED PROTEIN 2"/>
    <property type="match status" value="1"/>
</dbReference>
<dbReference type="EMBL" id="JADEYP010000031">
    <property type="protein sequence ID" value="MCA5006331.1"/>
    <property type="molecule type" value="Genomic_DNA"/>
</dbReference>
<dbReference type="PROSITE" id="PS51782">
    <property type="entry name" value="LYSM"/>
    <property type="match status" value="1"/>
</dbReference>
<dbReference type="SMART" id="SM00257">
    <property type="entry name" value="LysM"/>
    <property type="match status" value="2"/>
</dbReference>
<dbReference type="Gene3D" id="3.10.350.10">
    <property type="entry name" value="LysM domain"/>
    <property type="match status" value="2"/>
</dbReference>
<evidence type="ECO:0000313" key="3">
    <source>
        <dbReference type="Proteomes" id="UP001165302"/>
    </source>
</evidence>
<feature type="domain" description="LysM" evidence="1">
    <location>
        <begin position="117"/>
        <end position="160"/>
    </location>
</feature>
<accession>A0ABS7Z809</accession>
<dbReference type="PANTHER" id="PTHR33734:SF22">
    <property type="entry name" value="MEMBRANE-BOUND LYTIC MUREIN TRANSGLYCOSYLASE D"/>
    <property type="match status" value="1"/>
</dbReference>
<evidence type="ECO:0000313" key="2">
    <source>
        <dbReference type="EMBL" id="MCA5006331.1"/>
    </source>
</evidence>
<dbReference type="InterPro" id="IPR036779">
    <property type="entry name" value="LysM_dom_sf"/>
</dbReference>
<dbReference type="CDD" id="cd00118">
    <property type="entry name" value="LysM"/>
    <property type="match status" value="2"/>
</dbReference>
<dbReference type="Proteomes" id="UP001165302">
    <property type="component" value="Unassembled WGS sequence"/>
</dbReference>
<sequence>MPAFAAAHHDNTVIKPSLSIAIDSIGTENINGKRFLIHRLASKETYYQLSRIYGIPVNDIMTANNKKNLRVGDNVRIPRGAAIEVKPAAANVNKNGQNQTANRQTNTPVLINPNEITEYKVGKSETLYAISRRFGISVPDIKKINNLTSDSLREGQILKIPNHSLPVEEPEVPVVTPIQEEIEENNPIDDSAFKPNRYGISETKEKGVGVWLSDLENDGSTSLALHKTAPIGTILKITNPMNRSVTFAKVVGKFNDNHDTQGAIVILSKSVASSIGILDKRFQVEITYGVPLN</sequence>
<dbReference type="SUPFAM" id="SSF54106">
    <property type="entry name" value="LysM domain"/>
    <property type="match status" value="1"/>
</dbReference>
<name>A0ABS7Z809_9SPHI</name>
<proteinExistence type="predicted"/>
<protein>
    <submittedName>
        <fullName evidence="2">LysM peptidoglycan-binding domain-containing protein</fullName>
    </submittedName>
</protein>
<comment type="caution">
    <text evidence="2">The sequence shown here is derived from an EMBL/GenBank/DDBJ whole genome shotgun (WGS) entry which is preliminary data.</text>
</comment>
<dbReference type="InterPro" id="IPR018392">
    <property type="entry name" value="LysM"/>
</dbReference>
<reference evidence="2" key="1">
    <citation type="submission" date="2020-10" db="EMBL/GenBank/DDBJ databases">
        <authorList>
            <person name="Lu T."/>
            <person name="Wang Q."/>
            <person name="Han X."/>
        </authorList>
    </citation>
    <scope>NUCLEOTIDE SEQUENCE</scope>
    <source>
        <strain evidence="2">WQ 366</strain>
    </source>
</reference>
<evidence type="ECO:0000259" key="1">
    <source>
        <dbReference type="PROSITE" id="PS51782"/>
    </source>
</evidence>